<evidence type="ECO:0000256" key="4">
    <source>
        <dbReference type="ARBA" id="ARBA00022801"/>
    </source>
</evidence>
<dbReference type="PANTHER" id="PTHR43731:SF14">
    <property type="entry name" value="PRESENILIN-ASSOCIATED RHOMBOID-LIKE PROTEIN, MITOCHONDRIAL"/>
    <property type="match status" value="1"/>
</dbReference>
<feature type="transmembrane region" description="Helical" evidence="7">
    <location>
        <begin position="167"/>
        <end position="192"/>
    </location>
</feature>
<evidence type="ECO:0000259" key="8">
    <source>
        <dbReference type="Pfam" id="PF01694"/>
    </source>
</evidence>
<evidence type="ECO:0000313" key="9">
    <source>
        <dbReference type="EMBL" id="XBY44362.1"/>
    </source>
</evidence>
<dbReference type="InterPro" id="IPR022764">
    <property type="entry name" value="Peptidase_S54_rhomboid_dom"/>
</dbReference>
<feature type="domain" description="Peptidase S54 rhomboid" evidence="8">
    <location>
        <begin position="74"/>
        <end position="218"/>
    </location>
</feature>
<organism evidence="9">
    <name type="scientific">Methyloraptor flagellatus</name>
    <dbReference type="NCBI Taxonomy" id="3162530"/>
    <lineage>
        <taxon>Bacteria</taxon>
        <taxon>Pseudomonadati</taxon>
        <taxon>Pseudomonadota</taxon>
        <taxon>Alphaproteobacteria</taxon>
        <taxon>Hyphomicrobiales</taxon>
        <taxon>Ancalomicrobiaceae</taxon>
        <taxon>Methyloraptor</taxon>
    </lineage>
</organism>
<feature type="transmembrane region" description="Helical" evidence="7">
    <location>
        <begin position="76"/>
        <end position="100"/>
    </location>
</feature>
<dbReference type="Gene3D" id="1.20.1540.10">
    <property type="entry name" value="Rhomboid-like"/>
    <property type="match status" value="1"/>
</dbReference>
<dbReference type="EMBL" id="CP158568">
    <property type="protein sequence ID" value="XBY44362.1"/>
    <property type="molecule type" value="Genomic_DNA"/>
</dbReference>
<dbReference type="SUPFAM" id="SSF144091">
    <property type="entry name" value="Rhomboid-like"/>
    <property type="match status" value="1"/>
</dbReference>
<keyword evidence="4 9" id="KW-0378">Hydrolase</keyword>
<evidence type="ECO:0000256" key="6">
    <source>
        <dbReference type="ARBA" id="ARBA00023136"/>
    </source>
</evidence>
<dbReference type="EC" id="3.4.21.-" evidence="9"/>
<dbReference type="PANTHER" id="PTHR43731">
    <property type="entry name" value="RHOMBOID PROTEASE"/>
    <property type="match status" value="1"/>
</dbReference>
<comment type="similarity">
    <text evidence="2">Belongs to the peptidase S54 family.</text>
</comment>
<dbReference type="GO" id="GO:0016020">
    <property type="term" value="C:membrane"/>
    <property type="evidence" value="ECO:0007669"/>
    <property type="project" value="UniProtKB-SubCell"/>
</dbReference>
<evidence type="ECO:0000256" key="7">
    <source>
        <dbReference type="SAM" id="Phobius"/>
    </source>
</evidence>
<accession>A0AAU7XAA0</accession>
<dbReference type="GO" id="GO:0006508">
    <property type="term" value="P:proteolysis"/>
    <property type="evidence" value="ECO:0007669"/>
    <property type="project" value="UniProtKB-KW"/>
</dbReference>
<keyword evidence="5 7" id="KW-1133">Transmembrane helix</keyword>
<evidence type="ECO:0000256" key="1">
    <source>
        <dbReference type="ARBA" id="ARBA00004141"/>
    </source>
</evidence>
<dbReference type="RefSeq" id="WP_407049454.1">
    <property type="nucleotide sequence ID" value="NZ_CP158568.1"/>
</dbReference>
<dbReference type="KEGG" id="mflg:ABS361_20465"/>
<gene>
    <name evidence="9" type="ORF">ABS361_20465</name>
</gene>
<dbReference type="GO" id="GO:0004252">
    <property type="term" value="F:serine-type endopeptidase activity"/>
    <property type="evidence" value="ECO:0007669"/>
    <property type="project" value="InterPro"/>
</dbReference>
<evidence type="ECO:0000256" key="3">
    <source>
        <dbReference type="ARBA" id="ARBA00022692"/>
    </source>
</evidence>
<keyword evidence="9" id="KW-0645">Protease</keyword>
<dbReference type="InterPro" id="IPR035952">
    <property type="entry name" value="Rhomboid-like_sf"/>
</dbReference>
<name>A0AAU7XAA0_9HYPH</name>
<feature type="transmembrane region" description="Helical" evidence="7">
    <location>
        <begin position="18"/>
        <end position="40"/>
    </location>
</feature>
<dbReference type="InterPro" id="IPR050925">
    <property type="entry name" value="Rhomboid_protease_S54"/>
</dbReference>
<protein>
    <submittedName>
        <fullName evidence="9">Rhomboid family intramembrane serine protease</fullName>
        <ecNumber evidence="9">3.4.21.-</ecNumber>
    </submittedName>
</protein>
<feature type="transmembrane region" description="Helical" evidence="7">
    <location>
        <begin position="112"/>
        <end position="130"/>
    </location>
</feature>
<sequence length="242" mass="26519">MFVPLYDFNPLRHIRVPFVTWTIIALNLIVYGIGFTGWVYGGQQGIEVSFGVIPSVIEGTRRLPKIYDLVAPHWTLATYAFVHGGFMHLLGNLLFLFVFGDNVEDAMGHVRFALFFLLSAAFAGLAHVIAHPASDLPLVGASGAVAAVVSAYLLLHPRVKVWVLALGRLPLPLAAWMVLGFWALMQVYMVAVQTEDDVAWWAHVGGLISGAVLVVLFRRAGVPLFDRGLDLARAEELTRAEA</sequence>
<evidence type="ECO:0000256" key="2">
    <source>
        <dbReference type="ARBA" id="ARBA00009045"/>
    </source>
</evidence>
<proteinExistence type="inferred from homology"/>
<reference evidence="9" key="1">
    <citation type="submission" date="2024-06" db="EMBL/GenBank/DDBJ databases">
        <title>Methylostella associata gen. nov., sp. nov., a novel Ancalomicrobiaceae-affiliated facultatively methylotrophic bacteria that feed on methanotrophs of the genus Methylococcus.</title>
        <authorList>
            <person name="Saltykova V."/>
            <person name="Danilova O.V."/>
            <person name="Oshkin I.Y."/>
            <person name="Belova S.E."/>
            <person name="Pimenov N.V."/>
            <person name="Dedysh S.N."/>
        </authorList>
    </citation>
    <scope>NUCLEOTIDE SEQUENCE</scope>
    <source>
        <strain evidence="9">S20</strain>
    </source>
</reference>
<feature type="transmembrane region" description="Helical" evidence="7">
    <location>
        <begin position="198"/>
        <end position="217"/>
    </location>
</feature>
<evidence type="ECO:0000256" key="5">
    <source>
        <dbReference type="ARBA" id="ARBA00022989"/>
    </source>
</evidence>
<keyword evidence="3 7" id="KW-0812">Transmembrane</keyword>
<dbReference type="AlphaFoldDB" id="A0AAU7XAA0"/>
<feature type="transmembrane region" description="Helical" evidence="7">
    <location>
        <begin position="136"/>
        <end position="155"/>
    </location>
</feature>
<dbReference type="Pfam" id="PF01694">
    <property type="entry name" value="Rhomboid"/>
    <property type="match status" value="1"/>
</dbReference>
<comment type="subcellular location">
    <subcellularLocation>
        <location evidence="1">Membrane</location>
        <topology evidence="1">Multi-pass membrane protein</topology>
    </subcellularLocation>
</comment>
<keyword evidence="6 7" id="KW-0472">Membrane</keyword>